<feature type="region of interest" description="Disordered" evidence="6">
    <location>
        <begin position="277"/>
        <end position="303"/>
    </location>
</feature>
<evidence type="ECO:0000256" key="4">
    <source>
        <dbReference type="ARBA" id="ARBA00023054"/>
    </source>
</evidence>
<dbReference type="Proteomes" id="UP000291022">
    <property type="component" value="Unassembled WGS sequence"/>
</dbReference>
<reference evidence="7" key="2">
    <citation type="submission" date="2025-08" db="UniProtKB">
        <authorList>
            <consortium name="Ensembl"/>
        </authorList>
    </citation>
    <scope>IDENTIFICATION</scope>
</reference>
<evidence type="ECO:0000256" key="2">
    <source>
        <dbReference type="ARBA" id="ARBA00005537"/>
    </source>
</evidence>
<evidence type="ECO:0008006" key="9">
    <source>
        <dbReference type="Google" id="ProtNLM"/>
    </source>
</evidence>
<dbReference type="InterPro" id="IPR008555">
    <property type="entry name" value="SIKE"/>
</dbReference>
<dbReference type="GeneTree" id="ENSGT00390000018003"/>
<feature type="coiled-coil region" evidence="5">
    <location>
        <begin position="57"/>
        <end position="84"/>
    </location>
</feature>
<evidence type="ECO:0000256" key="3">
    <source>
        <dbReference type="ARBA" id="ARBA00022490"/>
    </source>
</evidence>
<keyword evidence="3" id="KW-0963">Cytoplasm</keyword>
<comment type="subcellular location">
    <subcellularLocation>
        <location evidence="1">Cytoplasm</location>
    </subcellularLocation>
</comment>
<dbReference type="AlphaFoldDB" id="A0A452QYI8"/>
<evidence type="ECO:0000256" key="5">
    <source>
        <dbReference type="SAM" id="Coils"/>
    </source>
</evidence>
<name>A0A452QYI8_URSAM</name>
<evidence type="ECO:0000313" key="7">
    <source>
        <dbReference type="Ensembl" id="ENSUAMP00000010841.1"/>
    </source>
</evidence>
<dbReference type="PANTHER" id="PTHR12186:SF3">
    <property type="entry name" value="FGFR1 ONCOGENE PARTNER 2"/>
    <property type="match status" value="1"/>
</dbReference>
<accession>A0A452QYI8</accession>
<proteinExistence type="inferred from homology"/>
<evidence type="ECO:0000256" key="1">
    <source>
        <dbReference type="ARBA" id="ARBA00004496"/>
    </source>
</evidence>
<dbReference type="Pfam" id="PF05769">
    <property type="entry name" value="SIKE"/>
    <property type="match status" value="1"/>
</dbReference>
<reference evidence="7" key="3">
    <citation type="submission" date="2025-09" db="UniProtKB">
        <authorList>
            <consortium name="Ensembl"/>
        </authorList>
    </citation>
    <scope>IDENTIFICATION</scope>
</reference>
<dbReference type="GO" id="GO:0009611">
    <property type="term" value="P:response to wounding"/>
    <property type="evidence" value="ECO:0007669"/>
    <property type="project" value="TreeGrafter"/>
</dbReference>
<dbReference type="PANTHER" id="PTHR12186">
    <property type="entry name" value="SIKE FAMILY MEMBER"/>
    <property type="match status" value="1"/>
</dbReference>
<organism evidence="7 8">
    <name type="scientific">Ursus americanus</name>
    <name type="common">American black bear</name>
    <name type="synonym">Euarctos americanus</name>
    <dbReference type="NCBI Taxonomy" id="9643"/>
    <lineage>
        <taxon>Eukaryota</taxon>
        <taxon>Metazoa</taxon>
        <taxon>Chordata</taxon>
        <taxon>Craniata</taxon>
        <taxon>Vertebrata</taxon>
        <taxon>Euteleostomi</taxon>
        <taxon>Mammalia</taxon>
        <taxon>Eutheria</taxon>
        <taxon>Laurasiatheria</taxon>
        <taxon>Carnivora</taxon>
        <taxon>Caniformia</taxon>
        <taxon>Ursidae</taxon>
        <taxon>Ursus</taxon>
    </lineage>
</organism>
<comment type="similarity">
    <text evidence="2">Belongs to the SIKE family.</text>
</comment>
<sequence>MSCTIEKSLADANTLVERWRDQDDLSKSRSNEAVPGRIQELNEVARRRPQSTLVMGIQQENRQIREVQQENKELYTSLEEHQSDLELIISKYQEQMFRQLNFSQMSLAQTGAGLRYHQLWFALCGFCSLKAFRAALEDENENGGLPISSPGAESLGARSLVRPQGKAVNRSCLPGLQPHSVLTRPVTERFYLWHTAQFGVSKPSRFRLPCRSSRGRKGSLPGSAACWAPYWKSRGPTVPGITVYGHPKLGAHSSAQSLQPASPLRYLGALPHSGTPSLPVTPRVLRPHCPSEGSNPHPHLATR</sequence>
<protein>
    <recommendedName>
        <fullName evidence="9">FGFR1 oncogene partner 2</fullName>
    </recommendedName>
</protein>
<dbReference type="Ensembl" id="ENSUAMT00000012188.1">
    <property type="protein sequence ID" value="ENSUAMP00000010841.1"/>
    <property type="gene ID" value="ENSUAMG00000008871.1"/>
</dbReference>
<keyword evidence="4 5" id="KW-0175">Coiled coil</keyword>
<reference evidence="8" key="1">
    <citation type="submission" date="2016-06" db="EMBL/GenBank/DDBJ databases">
        <title>De novo assembly and RNA-Seq shows season-dependent expression and editing in black bear kidneys.</title>
        <authorList>
            <person name="Korstanje R."/>
            <person name="Srivastava A."/>
            <person name="Sarsani V.K."/>
            <person name="Sheehan S.M."/>
            <person name="Seger R.L."/>
            <person name="Barter M.E."/>
            <person name="Lindqvist C."/>
            <person name="Brody L.C."/>
            <person name="Mullikin J.C."/>
        </authorList>
    </citation>
    <scope>NUCLEOTIDE SEQUENCE [LARGE SCALE GENOMIC DNA]</scope>
</reference>
<dbReference type="GO" id="GO:0005737">
    <property type="term" value="C:cytoplasm"/>
    <property type="evidence" value="ECO:0007669"/>
    <property type="project" value="UniProtKB-SubCell"/>
</dbReference>
<evidence type="ECO:0000313" key="8">
    <source>
        <dbReference type="Proteomes" id="UP000291022"/>
    </source>
</evidence>
<evidence type="ECO:0000256" key="6">
    <source>
        <dbReference type="SAM" id="MobiDB-lite"/>
    </source>
</evidence>
<dbReference type="STRING" id="9643.ENSUAMP00000010841"/>
<keyword evidence="8" id="KW-1185">Reference proteome</keyword>